<reference evidence="2 3" key="1">
    <citation type="submission" date="2021-01" db="EMBL/GenBank/DDBJ databases">
        <title>Whole genome shotgun sequence of Plantactinospora endophytica NBRC 110450.</title>
        <authorList>
            <person name="Komaki H."/>
            <person name="Tamura T."/>
        </authorList>
    </citation>
    <scope>NUCLEOTIDE SEQUENCE [LARGE SCALE GENOMIC DNA]</scope>
    <source>
        <strain evidence="2 3">NBRC 110450</strain>
    </source>
</reference>
<dbReference type="Pfam" id="PF00535">
    <property type="entry name" value="Glycos_transf_2"/>
    <property type="match status" value="1"/>
</dbReference>
<dbReference type="PANTHER" id="PTHR22916">
    <property type="entry name" value="GLYCOSYLTRANSFERASE"/>
    <property type="match status" value="1"/>
</dbReference>
<protein>
    <submittedName>
        <fullName evidence="2">Glycosyl transferase</fullName>
    </submittedName>
</protein>
<sequence length="310" mass="34951">MEPAPRVSLGVPLYNAERYLEGCLDALLAQDYPDFEIIISDNASTDRTWEICQRYAARDPRIRLYRNPRNFGGHVNYARVVELARGELFKWVAYDDVCLPAYLGTCVAALDAAGPHAVLAYPRTVLIDEAGEVIGPYADRLDLRDRRPWRRVAGVARNINLCHAHFGVFRMSALRRTGMIRPFLSSDYTLIAEVARLGEIHEVAEPLFLRRMHGASTRQAKDATPASALAWFGQTGKRVRAPRLRMLAETLRTLSTGSEPLGTRLSSAVAFLATWWARRVRVRLGRLRRRVPAWLGRLIRRRTSTAKGSA</sequence>
<feature type="domain" description="Glycosyltransferase 2-like" evidence="1">
    <location>
        <begin position="8"/>
        <end position="122"/>
    </location>
</feature>
<dbReference type="InterPro" id="IPR029044">
    <property type="entry name" value="Nucleotide-diphossugar_trans"/>
</dbReference>
<evidence type="ECO:0000313" key="3">
    <source>
        <dbReference type="Proteomes" id="UP000646749"/>
    </source>
</evidence>
<proteinExistence type="predicted"/>
<accession>A0ABQ4EBY9</accession>
<comment type="caution">
    <text evidence="2">The sequence shown here is derived from an EMBL/GenBank/DDBJ whole genome shotgun (WGS) entry which is preliminary data.</text>
</comment>
<evidence type="ECO:0000313" key="2">
    <source>
        <dbReference type="EMBL" id="GIG91772.1"/>
    </source>
</evidence>
<dbReference type="SUPFAM" id="SSF53448">
    <property type="entry name" value="Nucleotide-diphospho-sugar transferases"/>
    <property type="match status" value="1"/>
</dbReference>
<keyword evidence="3" id="KW-1185">Reference proteome</keyword>
<dbReference type="EMBL" id="BONW01000040">
    <property type="protein sequence ID" value="GIG91772.1"/>
    <property type="molecule type" value="Genomic_DNA"/>
</dbReference>
<evidence type="ECO:0000259" key="1">
    <source>
        <dbReference type="Pfam" id="PF00535"/>
    </source>
</evidence>
<dbReference type="Proteomes" id="UP000646749">
    <property type="component" value="Unassembled WGS sequence"/>
</dbReference>
<dbReference type="GO" id="GO:0016740">
    <property type="term" value="F:transferase activity"/>
    <property type="evidence" value="ECO:0007669"/>
    <property type="project" value="UniProtKB-KW"/>
</dbReference>
<name>A0ABQ4EBY9_9ACTN</name>
<dbReference type="PANTHER" id="PTHR22916:SF56">
    <property type="entry name" value="GLYCOSYL TRANSFERASE"/>
    <property type="match status" value="1"/>
</dbReference>
<dbReference type="RefSeq" id="WP_203870154.1">
    <property type="nucleotide sequence ID" value="NZ_BONW01000040.1"/>
</dbReference>
<dbReference type="InterPro" id="IPR001173">
    <property type="entry name" value="Glyco_trans_2-like"/>
</dbReference>
<dbReference type="CDD" id="cd00761">
    <property type="entry name" value="Glyco_tranf_GTA_type"/>
    <property type="match status" value="1"/>
</dbReference>
<dbReference type="Gene3D" id="3.90.550.10">
    <property type="entry name" value="Spore Coat Polysaccharide Biosynthesis Protein SpsA, Chain A"/>
    <property type="match status" value="1"/>
</dbReference>
<gene>
    <name evidence="2" type="ORF">Pen02_67080</name>
</gene>
<organism evidence="2 3">
    <name type="scientific">Plantactinospora endophytica</name>
    <dbReference type="NCBI Taxonomy" id="673535"/>
    <lineage>
        <taxon>Bacteria</taxon>
        <taxon>Bacillati</taxon>
        <taxon>Actinomycetota</taxon>
        <taxon>Actinomycetes</taxon>
        <taxon>Micromonosporales</taxon>
        <taxon>Micromonosporaceae</taxon>
        <taxon>Plantactinospora</taxon>
    </lineage>
</organism>
<keyword evidence="2" id="KW-0808">Transferase</keyword>